<keyword evidence="2" id="KW-0812">Transmembrane</keyword>
<sequence>MLYWIIGLIILLIIIEETIYYVENRILFGKRKSRIMALIAKFQKKSKTQTQDVPIYDEPRQRRSR</sequence>
<keyword evidence="4" id="KW-1185">Reference proteome</keyword>
<feature type="region of interest" description="Disordered" evidence="1">
    <location>
        <begin position="45"/>
        <end position="65"/>
    </location>
</feature>
<evidence type="ECO:0000256" key="1">
    <source>
        <dbReference type="SAM" id="MobiDB-lite"/>
    </source>
</evidence>
<evidence type="ECO:0000313" key="4">
    <source>
        <dbReference type="Proteomes" id="UP000183988"/>
    </source>
</evidence>
<protein>
    <submittedName>
        <fullName evidence="3">Uncharacterized protein</fullName>
    </submittedName>
</protein>
<proteinExistence type="predicted"/>
<gene>
    <name evidence="3" type="ORF">SAMN05216225_101945</name>
</gene>
<evidence type="ECO:0000256" key="2">
    <source>
        <dbReference type="SAM" id="Phobius"/>
    </source>
</evidence>
<dbReference type="EMBL" id="FQVW01000019">
    <property type="protein sequence ID" value="SHG19181.1"/>
    <property type="molecule type" value="Genomic_DNA"/>
</dbReference>
<dbReference type="RefSeq" id="WP_072890316.1">
    <property type="nucleotide sequence ID" value="NZ_FQVW01000019.1"/>
</dbReference>
<keyword evidence="2" id="KW-1133">Transmembrane helix</keyword>
<organism evidence="3 4">
    <name type="scientific">Ornithinibacillus halophilus</name>
    <dbReference type="NCBI Taxonomy" id="930117"/>
    <lineage>
        <taxon>Bacteria</taxon>
        <taxon>Bacillati</taxon>
        <taxon>Bacillota</taxon>
        <taxon>Bacilli</taxon>
        <taxon>Bacillales</taxon>
        <taxon>Bacillaceae</taxon>
        <taxon>Ornithinibacillus</taxon>
    </lineage>
</organism>
<dbReference type="STRING" id="930117.SAMN05216225_101945"/>
<feature type="transmembrane region" description="Helical" evidence="2">
    <location>
        <begin position="6"/>
        <end position="22"/>
    </location>
</feature>
<name>A0A1M5HT88_9BACI</name>
<accession>A0A1M5HT88</accession>
<dbReference type="Proteomes" id="UP000183988">
    <property type="component" value="Unassembled WGS sequence"/>
</dbReference>
<keyword evidence="2" id="KW-0472">Membrane</keyword>
<evidence type="ECO:0000313" key="3">
    <source>
        <dbReference type="EMBL" id="SHG19181.1"/>
    </source>
</evidence>
<dbReference type="AlphaFoldDB" id="A0A1M5HT88"/>
<reference evidence="3 4" key="1">
    <citation type="submission" date="2016-11" db="EMBL/GenBank/DDBJ databases">
        <authorList>
            <person name="Jaros S."/>
            <person name="Januszkiewicz K."/>
            <person name="Wedrychowicz H."/>
        </authorList>
    </citation>
    <scope>NUCLEOTIDE SEQUENCE [LARGE SCALE GENOMIC DNA]</scope>
    <source>
        <strain evidence="3 4">IBRC-M 10683</strain>
    </source>
</reference>